<feature type="compositionally biased region" description="Low complexity" evidence="1">
    <location>
        <begin position="1"/>
        <end position="29"/>
    </location>
</feature>
<sequence length="272" mass="30002">MQALSRSAAPRAAARAARSRARLAPPAQQHQRRRLAGAAAGGPVAPDTPVEEAARGEEELDLSPEVLARLDAFREKRMAALRSQGAGWKDMTMEELEGILAEVKEVEAREKGGAEKGEGLGLGFWFVIAAIPTGYLLYTLSQPGADGSKPYLTRLIEKYSIDNEVWAKRNALHEAAIAKAADDRTLFLNSTPAKGRDLHFPETFNVGSPYNVRAGHSNINLDKVIAHYREKNDKEQAEKLQGLKDGTLKAQVRAKEDAEWRERTNFWNAFTK</sequence>
<evidence type="ECO:0000313" key="3">
    <source>
        <dbReference type="Proteomes" id="UP000799766"/>
    </source>
</evidence>
<dbReference type="InterPro" id="IPR034444">
    <property type="entry name" value="Nuo17.8"/>
</dbReference>
<feature type="region of interest" description="Disordered" evidence="1">
    <location>
        <begin position="1"/>
        <end position="59"/>
    </location>
</feature>
<keyword evidence="3" id="KW-1185">Reference proteome</keyword>
<gene>
    <name evidence="2" type="ORF">BDY21DRAFT_336671</name>
</gene>
<proteinExistence type="predicted"/>
<reference evidence="2" key="1">
    <citation type="journal article" date="2020" name="Stud. Mycol.">
        <title>101 Dothideomycetes genomes: a test case for predicting lifestyles and emergence of pathogens.</title>
        <authorList>
            <person name="Haridas S."/>
            <person name="Albert R."/>
            <person name="Binder M."/>
            <person name="Bloem J."/>
            <person name="Labutti K."/>
            <person name="Salamov A."/>
            <person name="Andreopoulos B."/>
            <person name="Baker S."/>
            <person name="Barry K."/>
            <person name="Bills G."/>
            <person name="Bluhm B."/>
            <person name="Cannon C."/>
            <person name="Castanera R."/>
            <person name="Culley D."/>
            <person name="Daum C."/>
            <person name="Ezra D."/>
            <person name="Gonzalez J."/>
            <person name="Henrissat B."/>
            <person name="Kuo A."/>
            <person name="Liang C."/>
            <person name="Lipzen A."/>
            <person name="Lutzoni F."/>
            <person name="Magnuson J."/>
            <person name="Mondo S."/>
            <person name="Nolan M."/>
            <person name="Ohm R."/>
            <person name="Pangilinan J."/>
            <person name="Park H.-J."/>
            <person name="Ramirez L."/>
            <person name="Alfaro M."/>
            <person name="Sun H."/>
            <person name="Tritt A."/>
            <person name="Yoshinaga Y."/>
            <person name="Zwiers L.-H."/>
            <person name="Turgeon B."/>
            <person name="Goodwin S."/>
            <person name="Spatafora J."/>
            <person name="Crous P."/>
            <person name="Grigoriev I."/>
        </authorList>
    </citation>
    <scope>NUCLEOTIDE SEQUENCE</scope>
    <source>
        <strain evidence="2">ATCC 16933</strain>
    </source>
</reference>
<dbReference type="Proteomes" id="UP000799766">
    <property type="component" value="Unassembled WGS sequence"/>
</dbReference>
<protein>
    <submittedName>
        <fullName evidence="2">Uncharacterized protein</fullName>
    </submittedName>
</protein>
<evidence type="ECO:0000256" key="1">
    <source>
        <dbReference type="SAM" id="MobiDB-lite"/>
    </source>
</evidence>
<evidence type="ECO:0000313" key="2">
    <source>
        <dbReference type="EMBL" id="KAF2459855.1"/>
    </source>
</evidence>
<name>A0A6A6P793_9PEZI</name>
<dbReference type="AlphaFoldDB" id="A0A6A6P793"/>
<organism evidence="2 3">
    <name type="scientific">Lineolata rhizophorae</name>
    <dbReference type="NCBI Taxonomy" id="578093"/>
    <lineage>
        <taxon>Eukaryota</taxon>
        <taxon>Fungi</taxon>
        <taxon>Dikarya</taxon>
        <taxon>Ascomycota</taxon>
        <taxon>Pezizomycotina</taxon>
        <taxon>Dothideomycetes</taxon>
        <taxon>Dothideomycetes incertae sedis</taxon>
        <taxon>Lineolatales</taxon>
        <taxon>Lineolataceae</taxon>
        <taxon>Lineolata</taxon>
    </lineage>
</organism>
<dbReference type="EMBL" id="MU001674">
    <property type="protein sequence ID" value="KAF2459855.1"/>
    <property type="molecule type" value="Genomic_DNA"/>
</dbReference>
<dbReference type="OrthoDB" id="2120038at2759"/>
<dbReference type="GO" id="GO:0005739">
    <property type="term" value="C:mitochondrion"/>
    <property type="evidence" value="ECO:0007669"/>
    <property type="project" value="InterPro"/>
</dbReference>
<accession>A0A6A6P793</accession>
<dbReference type="PANTHER" id="PTHR42100">
    <property type="entry name" value="OXIDOREDUCTASE 178 KDA SUBUNIT, PUTATIVE (AFU_ORTHOLOGUE AFUA_8G04320)-RELATED"/>
    <property type="match status" value="1"/>
</dbReference>
<dbReference type="PANTHER" id="PTHR42100:SF1">
    <property type="entry name" value="OXIDOREDUCTASE 178 KDA SUBUNIT, PUTATIVE (AFU_ORTHOLOGUE AFUA_8G04320)-RELATED"/>
    <property type="match status" value="1"/>
</dbReference>